<dbReference type="Gene3D" id="3.40.50.300">
    <property type="entry name" value="P-loop containing nucleotide triphosphate hydrolases"/>
    <property type="match status" value="1"/>
</dbReference>
<gene>
    <name evidence="1" type="ORF">OC846_005520</name>
</gene>
<protein>
    <recommendedName>
        <fullName evidence="3">Phosphoribulokinase/uridine kinase domain-containing protein</fullName>
    </recommendedName>
</protein>
<reference evidence="1" key="1">
    <citation type="journal article" date="2023" name="PhytoFront">
        <title>Draft Genome Resources of Seven Strains of Tilletia horrida, Causal Agent of Kernel Smut of Rice.</title>
        <authorList>
            <person name="Khanal S."/>
            <person name="Antony Babu S."/>
            <person name="Zhou X.G."/>
        </authorList>
    </citation>
    <scope>NUCLEOTIDE SEQUENCE</scope>
    <source>
        <strain evidence="1">TX6</strain>
    </source>
</reference>
<evidence type="ECO:0000313" key="1">
    <source>
        <dbReference type="EMBL" id="KAK0545806.1"/>
    </source>
</evidence>
<evidence type="ECO:0000313" key="2">
    <source>
        <dbReference type="Proteomes" id="UP001176517"/>
    </source>
</evidence>
<proteinExistence type="predicted"/>
<dbReference type="SUPFAM" id="SSF52540">
    <property type="entry name" value="P-loop containing nucleoside triphosphate hydrolases"/>
    <property type="match status" value="1"/>
</dbReference>
<dbReference type="EMBL" id="JAPDMZ010000216">
    <property type="protein sequence ID" value="KAK0545806.1"/>
    <property type="molecule type" value="Genomic_DNA"/>
</dbReference>
<dbReference type="PANTHER" id="PTHR10285">
    <property type="entry name" value="URIDINE KINASE"/>
    <property type="match status" value="1"/>
</dbReference>
<dbReference type="AlphaFoldDB" id="A0AAN6GL47"/>
<name>A0AAN6GL47_9BASI</name>
<sequence>MDALVQHLAHGLVEKLKELPQDQRYLVGLCGIPGSGKSVLASAVVKAINTTISKQAEHDAQGNVATVVGMDGWHLTRAQLAQMPDPQLAKDRRGSEWTFDAKGFADFMQALRTPMSQLSSAGADRDGMLWAPSFSHALKDPVDKDIRISPQNRLIIVEGLYANLNTGEWARASKTYDERWLIDVEEDAARQRLLDRHVDSGVANDLKEAAWRADNNDMPNGRFLLSHLQEPIVRLQSTPDQTWVASQQ</sequence>
<evidence type="ECO:0008006" key="3">
    <source>
        <dbReference type="Google" id="ProtNLM"/>
    </source>
</evidence>
<accession>A0AAN6GL47</accession>
<dbReference type="InterPro" id="IPR027417">
    <property type="entry name" value="P-loop_NTPase"/>
</dbReference>
<organism evidence="1 2">
    <name type="scientific">Tilletia horrida</name>
    <dbReference type="NCBI Taxonomy" id="155126"/>
    <lineage>
        <taxon>Eukaryota</taxon>
        <taxon>Fungi</taxon>
        <taxon>Dikarya</taxon>
        <taxon>Basidiomycota</taxon>
        <taxon>Ustilaginomycotina</taxon>
        <taxon>Exobasidiomycetes</taxon>
        <taxon>Tilletiales</taxon>
        <taxon>Tilletiaceae</taxon>
        <taxon>Tilletia</taxon>
    </lineage>
</organism>
<keyword evidence="2" id="KW-1185">Reference proteome</keyword>
<comment type="caution">
    <text evidence="1">The sequence shown here is derived from an EMBL/GenBank/DDBJ whole genome shotgun (WGS) entry which is preliminary data.</text>
</comment>
<dbReference type="Proteomes" id="UP001176517">
    <property type="component" value="Unassembled WGS sequence"/>
</dbReference>